<protein>
    <submittedName>
        <fullName evidence="2">Acyl-CoA N-acyltransferase</fullName>
    </submittedName>
</protein>
<feature type="domain" description="N-acetyltransferase" evidence="1">
    <location>
        <begin position="49"/>
        <end position="196"/>
    </location>
</feature>
<dbReference type="OrthoDB" id="64477at2759"/>
<dbReference type="Pfam" id="PF13302">
    <property type="entry name" value="Acetyltransf_3"/>
    <property type="match status" value="1"/>
</dbReference>
<keyword evidence="3" id="KW-1185">Reference proteome</keyword>
<dbReference type="GO" id="GO:0016747">
    <property type="term" value="F:acyltransferase activity, transferring groups other than amino-acyl groups"/>
    <property type="evidence" value="ECO:0007669"/>
    <property type="project" value="InterPro"/>
</dbReference>
<dbReference type="InterPro" id="IPR000182">
    <property type="entry name" value="GNAT_dom"/>
</dbReference>
<dbReference type="AlphaFoldDB" id="A0A136IJJ5"/>
<dbReference type="PROSITE" id="PS51186">
    <property type="entry name" value="GNAT"/>
    <property type="match status" value="1"/>
</dbReference>
<evidence type="ECO:0000259" key="1">
    <source>
        <dbReference type="PROSITE" id="PS51186"/>
    </source>
</evidence>
<evidence type="ECO:0000313" key="2">
    <source>
        <dbReference type="EMBL" id="KXJ84918.1"/>
    </source>
</evidence>
<evidence type="ECO:0000313" key="3">
    <source>
        <dbReference type="Proteomes" id="UP000070501"/>
    </source>
</evidence>
<gene>
    <name evidence="2" type="ORF">Micbo1qcDRAFT_128864</name>
</gene>
<organism evidence="2 3">
    <name type="scientific">Microdochium bolleyi</name>
    <dbReference type="NCBI Taxonomy" id="196109"/>
    <lineage>
        <taxon>Eukaryota</taxon>
        <taxon>Fungi</taxon>
        <taxon>Dikarya</taxon>
        <taxon>Ascomycota</taxon>
        <taxon>Pezizomycotina</taxon>
        <taxon>Sordariomycetes</taxon>
        <taxon>Xylariomycetidae</taxon>
        <taxon>Xylariales</taxon>
        <taxon>Microdochiaceae</taxon>
        <taxon>Microdochium</taxon>
    </lineage>
</organism>
<name>A0A136IJJ5_9PEZI</name>
<dbReference type="Proteomes" id="UP000070501">
    <property type="component" value="Unassembled WGS sequence"/>
</dbReference>
<keyword evidence="2" id="KW-0808">Transferase</keyword>
<dbReference type="InterPro" id="IPR016181">
    <property type="entry name" value="Acyl_CoA_acyltransferase"/>
</dbReference>
<dbReference type="EMBL" id="KQ964311">
    <property type="protein sequence ID" value="KXJ84918.1"/>
    <property type="molecule type" value="Genomic_DNA"/>
</dbReference>
<dbReference type="Gene3D" id="3.40.630.30">
    <property type="match status" value="1"/>
</dbReference>
<dbReference type="PANTHER" id="PTHR43415:SF3">
    <property type="entry name" value="GNAT-FAMILY ACETYLTRANSFERASE"/>
    <property type="match status" value="1"/>
</dbReference>
<sequence length="219" mass="24621">MPHFTHKLDLVFQTKNLIYRALENTSADKKFIFDAVQSGTASSALACPVLFLPAQTQRSADWVDSLLKSSLLAVVACLPGSVPEWINDAPGSKEAKALVPIGLLTLSKSPDSIAHCRDTELGVFIAEPFQNQGYGAEAVGWALDWAFRFAGVHRVSANTIAFNTRSIHLWQKLGFRDEGRKRDMIYFDLQWWDWCSFGLLQHEWVERRCHQHLITTSSS</sequence>
<dbReference type="InParanoid" id="A0A136IJJ5"/>
<keyword evidence="2" id="KW-0012">Acyltransferase</keyword>
<proteinExistence type="predicted"/>
<accession>A0A136IJJ5</accession>
<dbReference type="SUPFAM" id="SSF55729">
    <property type="entry name" value="Acyl-CoA N-acyltransferases (Nat)"/>
    <property type="match status" value="1"/>
</dbReference>
<dbReference type="PANTHER" id="PTHR43415">
    <property type="entry name" value="SPERMIDINE N(1)-ACETYLTRANSFERASE"/>
    <property type="match status" value="1"/>
</dbReference>
<reference evidence="3" key="1">
    <citation type="submission" date="2016-02" db="EMBL/GenBank/DDBJ databases">
        <title>Draft genome sequence of Microdochium bolleyi, a fungal endophyte of beachgrass.</title>
        <authorList>
            <consortium name="DOE Joint Genome Institute"/>
            <person name="David A.S."/>
            <person name="May G."/>
            <person name="Haridas S."/>
            <person name="Lim J."/>
            <person name="Wang M."/>
            <person name="Labutti K."/>
            <person name="Lipzen A."/>
            <person name="Barry K."/>
            <person name="Grigoriev I.V."/>
        </authorList>
    </citation>
    <scope>NUCLEOTIDE SEQUENCE [LARGE SCALE GENOMIC DNA]</scope>
    <source>
        <strain evidence="3">J235TASD1</strain>
    </source>
</reference>